<evidence type="ECO:0000313" key="5">
    <source>
        <dbReference type="EMBL" id="NML63618.1"/>
    </source>
</evidence>
<evidence type="ECO:0000256" key="3">
    <source>
        <dbReference type="PROSITE-ProRule" id="PRU10038"/>
    </source>
</evidence>
<evidence type="ECO:0000313" key="6">
    <source>
        <dbReference type="Proteomes" id="UP000559626"/>
    </source>
</evidence>
<dbReference type="PROSITE" id="PS01174">
    <property type="entry name" value="LIPASE_GDXG_SER"/>
    <property type="match status" value="1"/>
</dbReference>
<evidence type="ECO:0000256" key="1">
    <source>
        <dbReference type="ARBA" id="ARBA00010515"/>
    </source>
</evidence>
<dbReference type="PANTHER" id="PTHR48081">
    <property type="entry name" value="AB HYDROLASE SUPERFAMILY PROTEIN C4A8.06C"/>
    <property type="match status" value="1"/>
</dbReference>
<dbReference type="Pfam" id="PF07859">
    <property type="entry name" value="Abhydrolase_3"/>
    <property type="match status" value="1"/>
</dbReference>
<proteinExistence type="inferred from homology"/>
<dbReference type="SUPFAM" id="SSF53474">
    <property type="entry name" value="alpha/beta-Hydrolases"/>
    <property type="match status" value="1"/>
</dbReference>
<dbReference type="GO" id="GO:0004806">
    <property type="term" value="F:triacylglycerol lipase activity"/>
    <property type="evidence" value="ECO:0007669"/>
    <property type="project" value="TreeGrafter"/>
</dbReference>
<accession>A0A7Y0AA79</accession>
<dbReference type="Proteomes" id="UP000559626">
    <property type="component" value="Unassembled WGS sequence"/>
</dbReference>
<dbReference type="PANTHER" id="PTHR48081:SF30">
    <property type="entry name" value="ACETYL-HYDROLASE LIPR-RELATED"/>
    <property type="match status" value="1"/>
</dbReference>
<comment type="similarity">
    <text evidence="1">Belongs to the 'GDXG' lipolytic enzyme family.</text>
</comment>
<name>A0A7Y0AA79_9BACT</name>
<dbReference type="Gene3D" id="3.40.50.1820">
    <property type="entry name" value="alpha/beta hydrolase"/>
    <property type="match status" value="1"/>
</dbReference>
<organism evidence="5 6">
    <name type="scientific">Hymenobacter polaris</name>
    <dbReference type="NCBI Taxonomy" id="2682546"/>
    <lineage>
        <taxon>Bacteria</taxon>
        <taxon>Pseudomonadati</taxon>
        <taxon>Bacteroidota</taxon>
        <taxon>Cytophagia</taxon>
        <taxon>Cytophagales</taxon>
        <taxon>Hymenobacteraceae</taxon>
        <taxon>Hymenobacter</taxon>
    </lineage>
</organism>
<keyword evidence="6" id="KW-1185">Reference proteome</keyword>
<evidence type="ECO:0000256" key="2">
    <source>
        <dbReference type="ARBA" id="ARBA00022801"/>
    </source>
</evidence>
<protein>
    <submittedName>
        <fullName evidence="5">Alpha/beta hydrolase</fullName>
    </submittedName>
</protein>
<dbReference type="InterPro" id="IPR029058">
    <property type="entry name" value="AB_hydrolase_fold"/>
</dbReference>
<comment type="caution">
    <text evidence="5">The sequence shown here is derived from an EMBL/GenBank/DDBJ whole genome shotgun (WGS) entry which is preliminary data.</text>
</comment>
<dbReference type="RefSeq" id="WP_169528964.1">
    <property type="nucleotide sequence ID" value="NZ_JABBGH010000001.1"/>
</dbReference>
<dbReference type="AlphaFoldDB" id="A0A7Y0AA79"/>
<evidence type="ECO:0000259" key="4">
    <source>
        <dbReference type="Pfam" id="PF07859"/>
    </source>
</evidence>
<dbReference type="InterPro" id="IPR033140">
    <property type="entry name" value="Lipase_GDXG_put_SER_AS"/>
</dbReference>
<feature type="domain" description="Alpha/beta hydrolase fold-3" evidence="4">
    <location>
        <begin position="81"/>
        <end position="281"/>
    </location>
</feature>
<reference evidence="5 6" key="1">
    <citation type="submission" date="2020-04" db="EMBL/GenBank/DDBJ databases">
        <title>Hymenobacter polaris sp. nov., isolated from Arctic soil.</title>
        <authorList>
            <person name="Dahal R.H."/>
        </authorList>
    </citation>
    <scope>NUCLEOTIDE SEQUENCE [LARGE SCALE GENOMIC DNA]</scope>
    <source>
        <strain evidence="5 6">RP-2-7</strain>
    </source>
</reference>
<dbReference type="InterPro" id="IPR013094">
    <property type="entry name" value="AB_hydrolase_3"/>
</dbReference>
<dbReference type="EMBL" id="JABBGH010000001">
    <property type="protein sequence ID" value="NML63618.1"/>
    <property type="molecule type" value="Genomic_DNA"/>
</dbReference>
<gene>
    <name evidence="5" type="ORF">HHL22_00185</name>
</gene>
<sequence length="307" mass="31485">MLTTTLTQHALSAPDRAAMATLRAAAAPFKGKLAGPDARPMFAALMGATPAAPGISCEAATVGGVPGYWCRPAHAPADAALLYLHGGAYVLGSAEAYRNLAGQLAARVGVECFVADYRLAPEHPFPAAPNDVLAVYRDLVALGRTRLVLAGDSAGGGLALATLATVAATPGLPAPRAAAVLSPWTDLALTGDTFDTRAAADLSFTKEMPLGASARLYLAGHDAHDPQASPFYGELAGLPPVQIQVGDDEVLLDDAVRYAGRVQAAGGQAELHVWLGMGHVFPASVGTLEAAREAFDSTGSFLRCYLA</sequence>
<dbReference type="InterPro" id="IPR050300">
    <property type="entry name" value="GDXG_lipolytic_enzyme"/>
</dbReference>
<feature type="active site" evidence="3">
    <location>
        <position position="153"/>
    </location>
</feature>
<keyword evidence="2 5" id="KW-0378">Hydrolase</keyword>